<reference evidence="1 2" key="1">
    <citation type="journal article" date="2015" name="Nature">
        <title>rRNA introns, odd ribosomes, and small enigmatic genomes across a large radiation of phyla.</title>
        <authorList>
            <person name="Brown C.T."/>
            <person name="Hug L.A."/>
            <person name="Thomas B.C."/>
            <person name="Sharon I."/>
            <person name="Castelle C.J."/>
            <person name="Singh A."/>
            <person name="Wilkins M.J."/>
            <person name="Williams K.H."/>
            <person name="Banfield J.F."/>
        </authorList>
    </citation>
    <scope>NUCLEOTIDE SEQUENCE [LARGE SCALE GENOMIC DNA]</scope>
</reference>
<name>A0A0G1U9I3_9BACT</name>
<gene>
    <name evidence="1" type="ORF">UY22_C0050G0009</name>
</gene>
<accession>A0A0G1U9I3</accession>
<dbReference type="EMBL" id="LCPE01000050">
    <property type="protein sequence ID" value="KKU90734.1"/>
    <property type="molecule type" value="Genomic_DNA"/>
</dbReference>
<dbReference type="AlphaFoldDB" id="A0A0G1U9I3"/>
<evidence type="ECO:0000313" key="1">
    <source>
        <dbReference type="EMBL" id="KKU90734.1"/>
    </source>
</evidence>
<comment type="caution">
    <text evidence="1">The sequence shown here is derived from an EMBL/GenBank/DDBJ whole genome shotgun (WGS) entry which is preliminary data.</text>
</comment>
<sequence length="78" mass="8623">MRVSSPRVTAMIESITGGRKSFRPAVPRMTSARPVAIMIWSVPKRGMSRKPADKLPNRLPAVDQKKIVPEAWPILSDG</sequence>
<organism evidence="1 2">
    <name type="scientific">Candidatus Amesbacteria bacterium GW2011_GWC1_48_10</name>
    <dbReference type="NCBI Taxonomy" id="1618365"/>
    <lineage>
        <taxon>Bacteria</taxon>
        <taxon>Candidatus Amesiibacteriota</taxon>
    </lineage>
</organism>
<protein>
    <submittedName>
        <fullName evidence="1">Uncharacterized protein</fullName>
    </submittedName>
</protein>
<evidence type="ECO:0000313" key="2">
    <source>
        <dbReference type="Proteomes" id="UP000034877"/>
    </source>
</evidence>
<proteinExistence type="predicted"/>
<dbReference type="Proteomes" id="UP000034877">
    <property type="component" value="Unassembled WGS sequence"/>
</dbReference>